<dbReference type="PANTHER" id="PTHR43570:SF16">
    <property type="entry name" value="ALDEHYDE DEHYDROGENASE TYPE III, ISOFORM Q"/>
    <property type="match status" value="1"/>
</dbReference>
<protein>
    <submittedName>
        <fullName evidence="2">Uncharacterized protein</fullName>
    </submittedName>
</protein>
<dbReference type="PANTHER" id="PTHR43570">
    <property type="entry name" value="ALDEHYDE DEHYDROGENASE"/>
    <property type="match status" value="1"/>
</dbReference>
<evidence type="ECO:0000256" key="1">
    <source>
        <dbReference type="ARBA" id="ARBA00023002"/>
    </source>
</evidence>
<organism evidence="2 3">
    <name type="scientific">Stylosanthes scabra</name>
    <dbReference type="NCBI Taxonomy" id="79078"/>
    <lineage>
        <taxon>Eukaryota</taxon>
        <taxon>Viridiplantae</taxon>
        <taxon>Streptophyta</taxon>
        <taxon>Embryophyta</taxon>
        <taxon>Tracheophyta</taxon>
        <taxon>Spermatophyta</taxon>
        <taxon>Magnoliopsida</taxon>
        <taxon>eudicotyledons</taxon>
        <taxon>Gunneridae</taxon>
        <taxon>Pentapetalae</taxon>
        <taxon>rosids</taxon>
        <taxon>fabids</taxon>
        <taxon>Fabales</taxon>
        <taxon>Fabaceae</taxon>
        <taxon>Papilionoideae</taxon>
        <taxon>50 kb inversion clade</taxon>
        <taxon>dalbergioids sensu lato</taxon>
        <taxon>Dalbergieae</taxon>
        <taxon>Pterocarpus clade</taxon>
        <taxon>Stylosanthes</taxon>
    </lineage>
</organism>
<dbReference type="InterPro" id="IPR012394">
    <property type="entry name" value="Aldehyde_DH_NAD(P)"/>
</dbReference>
<comment type="caution">
    <text evidence="2">The sequence shown here is derived from an EMBL/GenBank/DDBJ whole genome shotgun (WGS) entry which is preliminary data.</text>
</comment>
<name>A0ABU6WJ47_9FABA</name>
<dbReference type="InterPro" id="IPR016162">
    <property type="entry name" value="Ald_DH_N"/>
</dbReference>
<dbReference type="Gene3D" id="3.40.605.10">
    <property type="entry name" value="Aldehyde Dehydrogenase, Chain A, domain 1"/>
    <property type="match status" value="1"/>
</dbReference>
<proteinExistence type="predicted"/>
<sequence length="133" mass="15046">MSSSTEVDENKKKKQESFNAETASLIVKNLAATFASGKTRTYEWRASQLKALTKLFSDAHQQQIVDALYSDLAKPPLETVAYEIAMLKNSCKGALKELKRWMTSEKSSLHGTIRFCCHLNHSSELLQLVMSWF</sequence>
<dbReference type="EMBL" id="JASCZI010181582">
    <property type="protein sequence ID" value="MED6184693.1"/>
    <property type="molecule type" value="Genomic_DNA"/>
</dbReference>
<dbReference type="InterPro" id="IPR016161">
    <property type="entry name" value="Ald_DH/histidinol_DH"/>
</dbReference>
<keyword evidence="3" id="KW-1185">Reference proteome</keyword>
<evidence type="ECO:0000313" key="2">
    <source>
        <dbReference type="EMBL" id="MED6184693.1"/>
    </source>
</evidence>
<accession>A0ABU6WJ47</accession>
<evidence type="ECO:0000313" key="3">
    <source>
        <dbReference type="Proteomes" id="UP001341840"/>
    </source>
</evidence>
<keyword evidence="1" id="KW-0560">Oxidoreductase</keyword>
<dbReference type="Proteomes" id="UP001341840">
    <property type="component" value="Unassembled WGS sequence"/>
</dbReference>
<dbReference type="SUPFAM" id="SSF53720">
    <property type="entry name" value="ALDH-like"/>
    <property type="match status" value="1"/>
</dbReference>
<reference evidence="2 3" key="1">
    <citation type="journal article" date="2023" name="Plants (Basel)">
        <title>Bridging the Gap: Combining Genomics and Transcriptomics Approaches to Understand Stylosanthes scabra, an Orphan Legume from the Brazilian Caatinga.</title>
        <authorList>
            <person name="Ferreira-Neto J.R.C."/>
            <person name="da Silva M.D."/>
            <person name="Binneck E."/>
            <person name="de Melo N.F."/>
            <person name="da Silva R.H."/>
            <person name="de Melo A.L.T.M."/>
            <person name="Pandolfi V."/>
            <person name="Bustamante F.O."/>
            <person name="Brasileiro-Vidal A.C."/>
            <person name="Benko-Iseppon A.M."/>
        </authorList>
    </citation>
    <scope>NUCLEOTIDE SEQUENCE [LARGE SCALE GENOMIC DNA]</scope>
    <source>
        <tissue evidence="2">Leaves</tissue>
    </source>
</reference>
<gene>
    <name evidence="2" type="ORF">PIB30_049962</name>
</gene>